<sequence>MDEKREKIRKYIESSNIPDELKEKELAIVDDMSLLTPEVEIALAKLIGEEFDKQIANAGITNIPSDNGVEEARKAFESDSAETEKDLESDMKIVDDNLKAIQETSDEIQKVSLQSSLNADN</sequence>
<proteinExistence type="predicted"/>
<protein>
    <submittedName>
        <fullName evidence="1">Uncharacterized protein</fullName>
    </submittedName>
</protein>
<reference evidence="1 2" key="1">
    <citation type="journal article" date="2016" name="Nat. Commun.">
        <title>Thousands of microbial genomes shed light on interconnected biogeochemical processes in an aquifer system.</title>
        <authorList>
            <person name="Anantharaman K."/>
            <person name="Brown C.T."/>
            <person name="Hug L.A."/>
            <person name="Sharon I."/>
            <person name="Castelle C.J."/>
            <person name="Probst A.J."/>
            <person name="Thomas B.C."/>
            <person name="Singh A."/>
            <person name="Wilkins M.J."/>
            <person name="Karaoz U."/>
            <person name="Brodie E.L."/>
            <person name="Williams K.H."/>
            <person name="Hubbard S.S."/>
            <person name="Banfield J.F."/>
        </authorList>
    </citation>
    <scope>NUCLEOTIDE SEQUENCE [LARGE SCALE GENOMIC DNA]</scope>
</reference>
<dbReference type="Proteomes" id="UP000176800">
    <property type="component" value="Unassembled WGS sequence"/>
</dbReference>
<dbReference type="AlphaFoldDB" id="A0A1G2U592"/>
<name>A0A1G2U592_9BACT</name>
<accession>A0A1G2U592</accession>
<evidence type="ECO:0000313" key="1">
    <source>
        <dbReference type="EMBL" id="OHB04651.1"/>
    </source>
</evidence>
<dbReference type="EMBL" id="MHWE01000005">
    <property type="protein sequence ID" value="OHB04651.1"/>
    <property type="molecule type" value="Genomic_DNA"/>
</dbReference>
<evidence type="ECO:0000313" key="2">
    <source>
        <dbReference type="Proteomes" id="UP000176800"/>
    </source>
</evidence>
<organism evidence="1 2">
    <name type="scientific">Candidatus Zambryskibacteria bacterium RIFCSPLOWO2_01_FULL_45_21</name>
    <dbReference type="NCBI Taxonomy" id="1802761"/>
    <lineage>
        <taxon>Bacteria</taxon>
        <taxon>Candidatus Zambryskiibacteriota</taxon>
    </lineage>
</organism>
<comment type="caution">
    <text evidence="1">The sequence shown here is derived from an EMBL/GenBank/DDBJ whole genome shotgun (WGS) entry which is preliminary data.</text>
</comment>
<gene>
    <name evidence="1" type="ORF">A3B14_01625</name>
</gene>